<gene>
    <name evidence="2" type="ordered locus">Meso_0421</name>
</gene>
<reference evidence="2" key="1">
    <citation type="submission" date="2006-06" db="EMBL/GenBank/DDBJ databases">
        <title>Complete sequence of chromosome of Chelativorans sp. BNC1.</title>
        <authorList>
            <consortium name="US DOE Joint Genome Institute"/>
            <person name="Copeland A."/>
            <person name="Lucas S."/>
            <person name="Lapidus A."/>
            <person name="Barry K."/>
            <person name="Detter J.C."/>
            <person name="Glavina del Rio T."/>
            <person name="Hammon N."/>
            <person name="Israni S."/>
            <person name="Dalin E."/>
            <person name="Tice H."/>
            <person name="Pitluck S."/>
            <person name="Chertkov O."/>
            <person name="Brettin T."/>
            <person name="Bruce D."/>
            <person name="Han C."/>
            <person name="Tapia R."/>
            <person name="Gilna P."/>
            <person name="Schmutz J."/>
            <person name="Larimer F."/>
            <person name="Land M."/>
            <person name="Hauser L."/>
            <person name="Kyrpides N."/>
            <person name="Mikhailova N."/>
            <person name="Richardson P."/>
        </authorList>
    </citation>
    <scope>NUCLEOTIDE SEQUENCE</scope>
    <source>
        <strain evidence="2">BNC1</strain>
    </source>
</reference>
<protein>
    <recommendedName>
        <fullName evidence="3">Lytic murein transglycosylase</fullName>
    </recommendedName>
</protein>
<dbReference type="EMBL" id="CP000390">
    <property type="protein sequence ID" value="ABG61825.1"/>
    <property type="molecule type" value="Genomic_DNA"/>
</dbReference>
<dbReference type="STRING" id="266779.Meso_0421"/>
<accession>Q11LA0</accession>
<organism evidence="2">
    <name type="scientific">Chelativorans sp. (strain BNC1)</name>
    <dbReference type="NCBI Taxonomy" id="266779"/>
    <lineage>
        <taxon>Bacteria</taxon>
        <taxon>Pseudomonadati</taxon>
        <taxon>Pseudomonadota</taxon>
        <taxon>Alphaproteobacteria</taxon>
        <taxon>Hyphomicrobiales</taxon>
        <taxon>Phyllobacteriaceae</taxon>
        <taxon>Chelativorans</taxon>
    </lineage>
</organism>
<sequence>MSRLAIRWHTPLCPAGHLPLKGGDQLAVMPVPNLLRCRLGRGISDGVIAPAEGEMGGSPEGGALSWAPLP</sequence>
<dbReference type="AlphaFoldDB" id="Q11LA0"/>
<proteinExistence type="predicted"/>
<feature type="region of interest" description="Disordered" evidence="1">
    <location>
        <begin position="49"/>
        <end position="70"/>
    </location>
</feature>
<evidence type="ECO:0008006" key="3">
    <source>
        <dbReference type="Google" id="ProtNLM"/>
    </source>
</evidence>
<name>Q11LA0_CHESB</name>
<dbReference type="KEGG" id="mes:Meso_0421"/>
<evidence type="ECO:0000256" key="1">
    <source>
        <dbReference type="SAM" id="MobiDB-lite"/>
    </source>
</evidence>
<dbReference type="HOGENOM" id="CLU_185247_0_0_5"/>
<evidence type="ECO:0000313" key="2">
    <source>
        <dbReference type="EMBL" id="ABG61825.1"/>
    </source>
</evidence>